<evidence type="ECO:0008006" key="2">
    <source>
        <dbReference type="Google" id="ProtNLM"/>
    </source>
</evidence>
<dbReference type="Gene3D" id="2.130.10.30">
    <property type="entry name" value="Regulator of chromosome condensation 1/beta-lactamase-inhibitor protein II"/>
    <property type="match status" value="2"/>
</dbReference>
<accession>A0A6J5KYD0</accession>
<dbReference type="SUPFAM" id="SSF50985">
    <property type="entry name" value="RCC1/BLIP-II"/>
    <property type="match status" value="2"/>
</dbReference>
<dbReference type="PANTHER" id="PTHR45982:SF1">
    <property type="entry name" value="REGULATOR OF CHROMOSOME CONDENSATION"/>
    <property type="match status" value="1"/>
</dbReference>
<dbReference type="GO" id="GO:0005085">
    <property type="term" value="F:guanyl-nucleotide exchange factor activity"/>
    <property type="evidence" value="ECO:0007669"/>
    <property type="project" value="TreeGrafter"/>
</dbReference>
<reference evidence="1" key="1">
    <citation type="submission" date="2020-04" db="EMBL/GenBank/DDBJ databases">
        <authorList>
            <person name="Chiriac C."/>
            <person name="Salcher M."/>
            <person name="Ghai R."/>
            <person name="Kavagutti S V."/>
        </authorList>
    </citation>
    <scope>NUCLEOTIDE SEQUENCE</scope>
</reference>
<feature type="non-terminal residue" evidence="1">
    <location>
        <position position="1"/>
    </location>
</feature>
<dbReference type="PROSITE" id="PS50012">
    <property type="entry name" value="RCC1_3"/>
    <property type="match status" value="1"/>
</dbReference>
<dbReference type="PANTHER" id="PTHR45982">
    <property type="entry name" value="REGULATOR OF CHROMOSOME CONDENSATION"/>
    <property type="match status" value="1"/>
</dbReference>
<dbReference type="EMBL" id="LR796179">
    <property type="protein sequence ID" value="CAB4124949.1"/>
    <property type="molecule type" value="Genomic_DNA"/>
</dbReference>
<dbReference type="InterPro" id="IPR000408">
    <property type="entry name" value="Reg_chr_condens"/>
</dbReference>
<proteinExistence type="predicted"/>
<protein>
    <recommendedName>
        <fullName evidence="2">Regulator of chromosome condensation, RCC1</fullName>
    </recommendedName>
</protein>
<gene>
    <name evidence="1" type="ORF">UFOVP65_44</name>
</gene>
<dbReference type="InterPro" id="IPR009091">
    <property type="entry name" value="RCC1/BLIP-II"/>
</dbReference>
<sequence length="558" mass="59200">FMKIDINSIGYRWKGIYSPFLSYIDGDVVYRNGSVFVYRGGTLQNFALGQQDALLAGQLLNGGVSVGGSWGQVLHSNAASGVEFRFEAERGGTIATALMDTSNGDGANATNHFMQTLMNEGMVRTWGRNYGGSLGTGRPDDISYNKPGRVAFPSDAPRVVSLHAAWSTVYYIMSDGSLWVTGWNSENANGLGLSADQLTPAKLSGKGDLGLNTVVTKVFSSYDYFGSLRVGCLDSNGYVYFWGTNGSGSCGWGNTTGSAVPKIVPWTITNPCKAVFPSSGQYQATMFVALDGRAYMAGETSSTGLGGGDRYIPTRFAPWDSEAPVKKYQSSESLGHWAPGSVYRDWGVLLENGDLYLWGDDGGQVGGGWGDGTTGDNYPGTSGYPKLCLTGVKDFVTKSGGYHTSVALMNDGTIKTTGSSGGGMNGYSVDTTTWSTIGGSYLTNVTKIRGLGGLYQGSVMALRSDGKCVGWGLNDDGHLGIGNAVTPDWAVPSTWDFVRLNKTIVDFQLSGSCYGGVADVTVHYLCSDGSVYASGVGTYGQTGSRTDDYRYTPNQIIF</sequence>
<organism evidence="1">
    <name type="scientific">uncultured Caudovirales phage</name>
    <dbReference type="NCBI Taxonomy" id="2100421"/>
    <lineage>
        <taxon>Viruses</taxon>
        <taxon>Duplodnaviria</taxon>
        <taxon>Heunggongvirae</taxon>
        <taxon>Uroviricota</taxon>
        <taxon>Caudoviricetes</taxon>
        <taxon>Peduoviridae</taxon>
        <taxon>Maltschvirus</taxon>
        <taxon>Maltschvirus maltsch</taxon>
    </lineage>
</organism>
<evidence type="ECO:0000313" key="1">
    <source>
        <dbReference type="EMBL" id="CAB4124949.1"/>
    </source>
</evidence>
<dbReference type="PRINTS" id="PR00633">
    <property type="entry name" value="RCCNDNSATION"/>
</dbReference>
<name>A0A6J5KYD0_9CAUD</name>
<dbReference type="InterPro" id="IPR051553">
    <property type="entry name" value="Ran_GTPase-activating"/>
</dbReference>